<name>A0A1I2B865_9BACI</name>
<evidence type="ECO:0000256" key="5">
    <source>
        <dbReference type="ARBA" id="ARBA00023004"/>
    </source>
</evidence>
<evidence type="ECO:0000259" key="10">
    <source>
        <dbReference type="Pfam" id="PF01930"/>
    </source>
</evidence>
<dbReference type="Gene3D" id="3.90.320.10">
    <property type="match status" value="1"/>
</dbReference>
<dbReference type="PANTHER" id="PTHR37168:SF1">
    <property type="entry name" value="CRISPR-ASSOCIATED EXONUCLEASE CAS4"/>
    <property type="match status" value="1"/>
</dbReference>
<dbReference type="STRING" id="930128.SAMN05192532_102144"/>
<keyword evidence="12" id="KW-1185">Reference proteome</keyword>
<dbReference type="GO" id="GO:0004527">
    <property type="term" value="F:exonuclease activity"/>
    <property type="evidence" value="ECO:0007669"/>
    <property type="project" value="UniProtKB-KW"/>
</dbReference>
<evidence type="ECO:0000256" key="2">
    <source>
        <dbReference type="ARBA" id="ARBA00022723"/>
    </source>
</evidence>
<proteinExistence type="inferred from homology"/>
<reference evidence="11 12" key="1">
    <citation type="submission" date="2016-10" db="EMBL/GenBank/DDBJ databases">
        <authorList>
            <person name="de Groot N.N."/>
        </authorList>
    </citation>
    <scope>NUCLEOTIDE SEQUENCE [LARGE SCALE GENOMIC DNA]</scope>
    <source>
        <strain evidence="11 12">DSM 23995</strain>
    </source>
</reference>
<evidence type="ECO:0000256" key="8">
    <source>
        <dbReference type="ARBA" id="ARBA00023211"/>
    </source>
</evidence>
<keyword evidence="5 9" id="KW-0408">Iron</keyword>
<dbReference type="EC" id="3.1.12.1" evidence="9"/>
<dbReference type="EMBL" id="FONT01000002">
    <property type="protein sequence ID" value="SFE52344.1"/>
    <property type="molecule type" value="Genomic_DNA"/>
</dbReference>
<keyword evidence="3 9" id="KW-0378">Hydrolase</keyword>
<dbReference type="InterPro" id="IPR022765">
    <property type="entry name" value="Dna2/Cas4_DUF83"/>
</dbReference>
<keyword evidence="2 9" id="KW-0479">Metal-binding</keyword>
<dbReference type="Proteomes" id="UP000199516">
    <property type="component" value="Unassembled WGS sequence"/>
</dbReference>
<dbReference type="GO" id="GO:0051607">
    <property type="term" value="P:defense response to virus"/>
    <property type="evidence" value="ECO:0007669"/>
    <property type="project" value="UniProtKB-KW"/>
</dbReference>
<feature type="domain" description="DUF83" evidence="10">
    <location>
        <begin position="8"/>
        <end position="163"/>
    </location>
</feature>
<evidence type="ECO:0000256" key="9">
    <source>
        <dbReference type="RuleBase" id="RU365022"/>
    </source>
</evidence>
<keyword evidence="1 9" id="KW-0540">Nuclease</keyword>
<keyword evidence="6 9" id="KW-0411">Iron-sulfur</keyword>
<dbReference type="AlphaFoldDB" id="A0A1I2B865"/>
<keyword evidence="7 9" id="KW-0051">Antiviral defense</keyword>
<evidence type="ECO:0000313" key="12">
    <source>
        <dbReference type="Proteomes" id="UP000199516"/>
    </source>
</evidence>
<dbReference type="Pfam" id="PF01930">
    <property type="entry name" value="Cas_Cas4"/>
    <property type="match status" value="1"/>
</dbReference>
<comment type="cofactor">
    <cofactor evidence="9">
        <name>Mg(2+)</name>
        <dbReference type="ChEBI" id="CHEBI:18420"/>
    </cofactor>
    <cofactor evidence="9">
        <name>Mn(2+)</name>
        <dbReference type="ChEBI" id="CHEBI:29035"/>
    </cofactor>
    <text evidence="9">Mg(2+) or Mn(2+) required for ssDNA cleavage activity.</text>
</comment>
<evidence type="ECO:0000256" key="7">
    <source>
        <dbReference type="ARBA" id="ARBA00023118"/>
    </source>
</evidence>
<keyword evidence="4 9" id="KW-0269">Exonuclease</keyword>
<evidence type="ECO:0000256" key="3">
    <source>
        <dbReference type="ARBA" id="ARBA00022801"/>
    </source>
</evidence>
<dbReference type="NCBIfam" id="TIGR00372">
    <property type="entry name" value="cas4"/>
    <property type="match status" value="1"/>
</dbReference>
<evidence type="ECO:0000256" key="4">
    <source>
        <dbReference type="ARBA" id="ARBA00022839"/>
    </source>
</evidence>
<sequence length="170" mass="20231">MRAKSVGGIHLHYYALCKRKLWLYDKGIAMEHESDRVLQGSILHEQAYPRLQQKEWLVDDAFRIDAIDGEYIRETKISSKMKNADRLQMLYYLYQLENRGIRKKGLLSYTKEKRTEEVMLDDDTRKEIKRAIAETHGVLEEERTPKVIKMPYCKSCAYYSFCYAMEEDEE</sequence>
<comment type="function">
    <text evidence="9">CRISPR (clustered regularly interspaced short palindromic repeat) is an adaptive immune system that provides protection against mobile genetic elements (viruses, transposable elements and conjugative plasmids). CRISPR clusters contain sequences complementary to antecedent mobile elements and target invading nucleic acids. CRISPR clusters are transcribed and processed into CRISPR RNA (crRNA).</text>
</comment>
<evidence type="ECO:0000313" key="11">
    <source>
        <dbReference type="EMBL" id="SFE52344.1"/>
    </source>
</evidence>
<protein>
    <recommendedName>
        <fullName evidence="9">CRISPR-associated exonuclease Cas4</fullName>
        <ecNumber evidence="9">3.1.12.1</ecNumber>
    </recommendedName>
</protein>
<keyword evidence="8 9" id="KW-0464">Manganese</keyword>
<accession>A0A1I2B865</accession>
<dbReference type="OrthoDB" id="9794720at2"/>
<dbReference type="InterPro" id="IPR013343">
    <property type="entry name" value="CRISPR-assoc_prot_Cas4"/>
</dbReference>
<evidence type="ECO:0000256" key="6">
    <source>
        <dbReference type="ARBA" id="ARBA00023014"/>
    </source>
</evidence>
<dbReference type="GO" id="GO:0051536">
    <property type="term" value="F:iron-sulfur cluster binding"/>
    <property type="evidence" value="ECO:0007669"/>
    <property type="project" value="UniProtKB-KW"/>
</dbReference>
<dbReference type="RefSeq" id="WP_091658278.1">
    <property type="nucleotide sequence ID" value="NZ_FONT01000002.1"/>
</dbReference>
<dbReference type="GO" id="GO:0046872">
    <property type="term" value="F:metal ion binding"/>
    <property type="evidence" value="ECO:0007669"/>
    <property type="project" value="UniProtKB-KW"/>
</dbReference>
<dbReference type="InterPro" id="IPR011604">
    <property type="entry name" value="PDDEXK-like_dom_sf"/>
</dbReference>
<evidence type="ECO:0000256" key="1">
    <source>
        <dbReference type="ARBA" id="ARBA00022722"/>
    </source>
</evidence>
<gene>
    <name evidence="11" type="ORF">SAMN05192532_102144</name>
</gene>
<comment type="similarity">
    <text evidence="9">Belongs to the CRISPR-associated exonuclease Cas4 family.</text>
</comment>
<comment type="cofactor">
    <cofactor evidence="9">
        <name>iron-sulfur cluster</name>
        <dbReference type="ChEBI" id="CHEBI:30408"/>
    </cofactor>
</comment>
<organism evidence="11 12">
    <name type="scientific">Alteribacillus iranensis</name>
    <dbReference type="NCBI Taxonomy" id="930128"/>
    <lineage>
        <taxon>Bacteria</taxon>
        <taxon>Bacillati</taxon>
        <taxon>Bacillota</taxon>
        <taxon>Bacilli</taxon>
        <taxon>Bacillales</taxon>
        <taxon>Bacillaceae</taxon>
        <taxon>Alteribacillus</taxon>
    </lineage>
</organism>
<dbReference type="PANTHER" id="PTHR37168">
    <property type="entry name" value="CRISPR-ASSOCIATED EXONUCLEASE CAS4"/>
    <property type="match status" value="1"/>
</dbReference>